<dbReference type="PANTHER" id="PTHR10192">
    <property type="entry name" value="MOLYBDOPTERIN BIOSYNTHESIS PROTEIN"/>
    <property type="match status" value="1"/>
</dbReference>
<keyword evidence="7" id="KW-1185">Reference proteome</keyword>
<keyword evidence="4" id="KW-0479">Metal-binding</keyword>
<dbReference type="Gene3D" id="2.170.190.11">
    <property type="entry name" value="Molybdopterin biosynthesis moea protein, domain 3"/>
    <property type="match status" value="1"/>
</dbReference>
<comment type="similarity">
    <text evidence="2 4">Belongs to the MoeA family.</text>
</comment>
<evidence type="ECO:0000256" key="2">
    <source>
        <dbReference type="ARBA" id="ARBA00010763"/>
    </source>
</evidence>
<dbReference type="CDD" id="cd00887">
    <property type="entry name" value="MoeA"/>
    <property type="match status" value="1"/>
</dbReference>
<evidence type="ECO:0000313" key="6">
    <source>
        <dbReference type="EMBL" id="MBZ7987001.1"/>
    </source>
</evidence>
<dbReference type="Proteomes" id="UP000786183">
    <property type="component" value="Unassembled WGS sequence"/>
</dbReference>
<dbReference type="InterPro" id="IPR001453">
    <property type="entry name" value="MoaB/Mog_dom"/>
</dbReference>
<gene>
    <name evidence="6" type="ORF">AVCANL283_02555</name>
</gene>
<dbReference type="EC" id="2.10.1.1" evidence="4"/>
<dbReference type="SMART" id="SM00852">
    <property type="entry name" value="MoCF_biosynth"/>
    <property type="match status" value="1"/>
</dbReference>
<dbReference type="Pfam" id="PF00994">
    <property type="entry name" value="MoCF_biosynth"/>
    <property type="match status" value="1"/>
</dbReference>
<keyword evidence="4" id="KW-0808">Transferase</keyword>
<keyword evidence="4" id="KW-0501">Molybdenum cofactor biosynthesis</keyword>
<sequence length="384" mass="43372">MTINDSFKAINDITFTSQIEEVFIKDAQNRVCAFDIKAQRNSPLFTNSAMDGYALNINDDIKNLKIAYSIFAGDFKEYELKKGECAKIMTGAKLPKNANAVVMKEYANINENIFNTDINVKQNDNIRFVGEEYKENELLISKNTLLNKAHIMLLASNGYHKIKCYKKINVAIFASGDELAESYFSGDYIYNSNSYALFNPYSNSHYLGILKDDYDYVFNALSGASKNYDLIITCAAASVGDADYVKKALSKLGYEDIFSKVLIKPAGPIALYKNKENNFVLTLPGNPMSCYVGAMLYLKKLLLKMQNCSYQAQSYKAKISCDIELKNNKENIIFGTYKDSVFYPFNNGKFSSAQITPLTNHTHFIRLNGSIKKDELIECYENNL</sequence>
<organism evidence="6 7">
    <name type="scientific">Campylobacter canadensis</name>
    <dbReference type="NCBI Taxonomy" id="449520"/>
    <lineage>
        <taxon>Bacteria</taxon>
        <taxon>Pseudomonadati</taxon>
        <taxon>Campylobacterota</taxon>
        <taxon>Epsilonproteobacteria</taxon>
        <taxon>Campylobacterales</taxon>
        <taxon>Campylobacteraceae</taxon>
        <taxon>Campylobacter</taxon>
    </lineage>
</organism>
<dbReference type="InterPro" id="IPR038987">
    <property type="entry name" value="MoeA-like"/>
</dbReference>
<protein>
    <recommendedName>
        <fullName evidence="4">Molybdopterin molybdenumtransferase</fullName>
        <ecNumber evidence="4">2.10.1.1</ecNumber>
    </recommendedName>
</protein>
<keyword evidence="4" id="KW-0460">Magnesium</keyword>
<comment type="pathway">
    <text evidence="4">Cofactor biosynthesis; molybdopterin biosynthesis.</text>
</comment>
<keyword evidence="4" id="KW-0500">Molybdenum</keyword>
<dbReference type="Gene3D" id="3.40.980.10">
    <property type="entry name" value="MoaB/Mog-like domain"/>
    <property type="match status" value="1"/>
</dbReference>
<dbReference type="Gene3D" id="2.40.340.10">
    <property type="entry name" value="MoeA, C-terminal, domain IV"/>
    <property type="match status" value="1"/>
</dbReference>
<dbReference type="InterPro" id="IPR005110">
    <property type="entry name" value="MoeA_linker/N"/>
</dbReference>
<comment type="caution">
    <text evidence="6">The sequence shown here is derived from an EMBL/GenBank/DDBJ whole genome shotgun (WGS) entry which is preliminary data.</text>
</comment>
<dbReference type="Gene3D" id="3.90.105.10">
    <property type="entry name" value="Molybdopterin biosynthesis moea protein, domain 2"/>
    <property type="match status" value="1"/>
</dbReference>
<dbReference type="InterPro" id="IPR036135">
    <property type="entry name" value="MoeA_linker/N_sf"/>
</dbReference>
<dbReference type="PANTHER" id="PTHR10192:SF5">
    <property type="entry name" value="GEPHYRIN"/>
    <property type="match status" value="1"/>
</dbReference>
<comment type="cofactor">
    <cofactor evidence="4">
        <name>Mg(2+)</name>
        <dbReference type="ChEBI" id="CHEBI:18420"/>
    </cofactor>
</comment>
<dbReference type="InterPro" id="IPR036688">
    <property type="entry name" value="MoeA_C_domain_IV_sf"/>
</dbReference>
<evidence type="ECO:0000259" key="5">
    <source>
        <dbReference type="SMART" id="SM00852"/>
    </source>
</evidence>
<dbReference type="SUPFAM" id="SSF53218">
    <property type="entry name" value="Molybdenum cofactor biosynthesis proteins"/>
    <property type="match status" value="1"/>
</dbReference>
<feature type="domain" description="MoaB/Mog" evidence="5">
    <location>
        <begin position="171"/>
        <end position="304"/>
    </location>
</feature>
<evidence type="ECO:0000256" key="4">
    <source>
        <dbReference type="RuleBase" id="RU365090"/>
    </source>
</evidence>
<comment type="catalytic activity">
    <reaction evidence="3">
        <text>adenylyl-molybdopterin + molybdate = Mo-molybdopterin + AMP + H(+)</text>
        <dbReference type="Rhea" id="RHEA:35047"/>
        <dbReference type="ChEBI" id="CHEBI:15378"/>
        <dbReference type="ChEBI" id="CHEBI:36264"/>
        <dbReference type="ChEBI" id="CHEBI:62727"/>
        <dbReference type="ChEBI" id="CHEBI:71302"/>
        <dbReference type="ChEBI" id="CHEBI:456215"/>
        <dbReference type="EC" id="2.10.1.1"/>
    </reaction>
</comment>
<accession>A0ABS7WQE9</accession>
<evidence type="ECO:0000313" key="7">
    <source>
        <dbReference type="Proteomes" id="UP000786183"/>
    </source>
</evidence>
<dbReference type="Pfam" id="PF03453">
    <property type="entry name" value="MoeA_N"/>
    <property type="match status" value="1"/>
</dbReference>
<comment type="function">
    <text evidence="1 4">Catalyzes the insertion of molybdate into adenylated molybdopterin with the concomitant release of AMP.</text>
</comment>
<evidence type="ECO:0000256" key="1">
    <source>
        <dbReference type="ARBA" id="ARBA00002901"/>
    </source>
</evidence>
<dbReference type="RefSeq" id="WP_172233174.1">
    <property type="nucleotide sequence ID" value="NZ_CP035946.1"/>
</dbReference>
<proteinExistence type="inferred from homology"/>
<dbReference type="SUPFAM" id="SSF63882">
    <property type="entry name" value="MoeA N-terminal region -like"/>
    <property type="match status" value="1"/>
</dbReference>
<name>A0ABS7WQE9_9BACT</name>
<dbReference type="InterPro" id="IPR036425">
    <property type="entry name" value="MoaB/Mog-like_dom_sf"/>
</dbReference>
<reference evidence="6 7" key="1">
    <citation type="submission" date="2020-07" db="EMBL/GenBank/DDBJ databases">
        <title>Transfer of Campylobacter canadensis to the novel genus Avispirillum gen. nov., that also includes two novel species recovered from migratory waterfowl: Avispirillum anseris sp. nov. and Avispirillum brantae sp. nov.</title>
        <authorList>
            <person name="Miller W.G."/>
            <person name="Chapman M.H."/>
            <person name="Yee E."/>
            <person name="Inglis G.D."/>
        </authorList>
    </citation>
    <scope>NUCLEOTIDE SEQUENCE [LARGE SCALE GENOMIC DNA]</scope>
    <source>
        <strain evidence="6 7">L283</strain>
    </source>
</reference>
<dbReference type="EMBL" id="JACGBB010000004">
    <property type="protein sequence ID" value="MBZ7987001.1"/>
    <property type="molecule type" value="Genomic_DNA"/>
</dbReference>
<evidence type="ECO:0000256" key="3">
    <source>
        <dbReference type="ARBA" id="ARBA00047317"/>
    </source>
</evidence>